<dbReference type="Gene3D" id="1.10.4080.10">
    <property type="entry name" value="ADP-ribosylation/Crystallin J1"/>
    <property type="match status" value="1"/>
</dbReference>
<dbReference type="InterPro" id="IPR036705">
    <property type="entry name" value="Ribosyl_crysJ1_sf"/>
</dbReference>
<keyword evidence="3" id="KW-0479">Metal-binding</keyword>
<gene>
    <name evidence="4" type="ORF">GGP83_001165</name>
</gene>
<comment type="similarity">
    <text evidence="1">Belongs to the ADP-ribosylglycohydrolase family.</text>
</comment>
<dbReference type="Pfam" id="PF03747">
    <property type="entry name" value="ADP_ribosyl_GH"/>
    <property type="match status" value="1"/>
</dbReference>
<feature type="binding site" evidence="3">
    <location>
        <position position="280"/>
    </location>
    <ligand>
        <name>Mg(2+)</name>
        <dbReference type="ChEBI" id="CHEBI:18420"/>
        <label>1</label>
    </ligand>
</feature>
<reference evidence="4" key="1">
    <citation type="submission" date="2022-08" db="EMBL/GenBank/DDBJ databases">
        <title>Genomic Encyclopedia of Type Strains, Phase V (KMG-V): Genome sequencing to study the core and pangenomes of soil and plant-associated prokaryotes.</title>
        <authorList>
            <person name="Whitman W."/>
        </authorList>
    </citation>
    <scope>NUCLEOTIDE SEQUENCE</scope>
    <source>
        <strain evidence="4">SP2017</strain>
    </source>
</reference>
<feature type="binding site" evidence="3">
    <location>
        <position position="281"/>
    </location>
    <ligand>
        <name>Mg(2+)</name>
        <dbReference type="ChEBI" id="CHEBI:18420"/>
        <label>1</label>
    </ligand>
</feature>
<evidence type="ECO:0000256" key="1">
    <source>
        <dbReference type="ARBA" id="ARBA00010702"/>
    </source>
</evidence>
<dbReference type="GO" id="GO:0046872">
    <property type="term" value="F:metal ion binding"/>
    <property type="evidence" value="ECO:0007669"/>
    <property type="project" value="UniProtKB-KW"/>
</dbReference>
<proteinExistence type="inferred from homology"/>
<name>A0A9X2U7H0_9BACT</name>
<dbReference type="PANTHER" id="PTHR16222:SF24">
    <property type="entry name" value="ADP-RIBOSYLHYDROLASE ARH3"/>
    <property type="match status" value="1"/>
</dbReference>
<evidence type="ECO:0000256" key="2">
    <source>
        <dbReference type="ARBA" id="ARBA00022801"/>
    </source>
</evidence>
<keyword evidence="3" id="KW-0460">Magnesium</keyword>
<dbReference type="InterPro" id="IPR005502">
    <property type="entry name" value="Ribosyl_crysJ1"/>
</dbReference>
<dbReference type="RefSeq" id="WP_259081643.1">
    <property type="nucleotide sequence ID" value="NZ_JANTZN010000010.1"/>
</dbReference>
<feature type="binding site" evidence="3">
    <location>
        <position position="61"/>
    </location>
    <ligand>
        <name>Mg(2+)</name>
        <dbReference type="ChEBI" id="CHEBI:18420"/>
        <label>1</label>
    </ligand>
</feature>
<feature type="binding site" evidence="3">
    <location>
        <position position="62"/>
    </location>
    <ligand>
        <name>Mg(2+)</name>
        <dbReference type="ChEBI" id="CHEBI:18420"/>
        <label>1</label>
    </ligand>
</feature>
<evidence type="ECO:0000313" key="5">
    <source>
        <dbReference type="Proteomes" id="UP001155010"/>
    </source>
</evidence>
<feature type="binding site" evidence="3">
    <location>
        <position position="63"/>
    </location>
    <ligand>
        <name>Mg(2+)</name>
        <dbReference type="ChEBI" id="CHEBI:18420"/>
        <label>1</label>
    </ligand>
</feature>
<accession>A0A9X2U7H0</accession>
<evidence type="ECO:0000256" key="3">
    <source>
        <dbReference type="PIRSR" id="PIRSR605502-1"/>
    </source>
</evidence>
<organism evidence="4 5">
    <name type="scientific">Salinibacter ruber</name>
    <dbReference type="NCBI Taxonomy" id="146919"/>
    <lineage>
        <taxon>Bacteria</taxon>
        <taxon>Pseudomonadati</taxon>
        <taxon>Rhodothermota</taxon>
        <taxon>Rhodothermia</taxon>
        <taxon>Rhodothermales</taxon>
        <taxon>Salinibacteraceae</taxon>
        <taxon>Salinibacter</taxon>
    </lineage>
</organism>
<dbReference type="EMBL" id="JANUBB010000004">
    <property type="protein sequence ID" value="MCS3951223.1"/>
    <property type="molecule type" value="Genomic_DNA"/>
</dbReference>
<keyword evidence="2" id="KW-0378">Hydrolase</keyword>
<dbReference type="InterPro" id="IPR050792">
    <property type="entry name" value="ADP-ribosylglycohydrolase"/>
</dbReference>
<dbReference type="SUPFAM" id="SSF101478">
    <property type="entry name" value="ADP-ribosylglycohydrolase"/>
    <property type="match status" value="1"/>
</dbReference>
<dbReference type="Proteomes" id="UP001155010">
    <property type="component" value="Unassembled WGS sequence"/>
</dbReference>
<comment type="cofactor">
    <cofactor evidence="3">
        <name>Mg(2+)</name>
        <dbReference type="ChEBI" id="CHEBI:18420"/>
    </cofactor>
    <text evidence="3">Binds 2 magnesium ions per subunit.</text>
</comment>
<evidence type="ECO:0000313" key="4">
    <source>
        <dbReference type="EMBL" id="MCS3951223.1"/>
    </source>
</evidence>
<feature type="binding site" evidence="3">
    <location>
        <position position="278"/>
    </location>
    <ligand>
        <name>Mg(2+)</name>
        <dbReference type="ChEBI" id="CHEBI:18420"/>
        <label>1</label>
    </ligand>
</feature>
<dbReference type="PANTHER" id="PTHR16222">
    <property type="entry name" value="ADP-RIBOSYLGLYCOHYDROLASE"/>
    <property type="match status" value="1"/>
</dbReference>
<protein>
    <submittedName>
        <fullName evidence="4">ADP-ribosylglycohydrolase</fullName>
    </submittedName>
</protein>
<dbReference type="GO" id="GO:0016787">
    <property type="term" value="F:hydrolase activity"/>
    <property type="evidence" value="ECO:0007669"/>
    <property type="project" value="UniProtKB-KW"/>
</dbReference>
<dbReference type="AlphaFoldDB" id="A0A9X2U7H0"/>
<sequence>MSTTPPPSDSIAGALLGTAVGDALGMPVEGLSHANVRTYYKGIKEYRDDDQRGDLGAGQWTDDTQMTFALVRALTDHPASPDAWPAAVADEYVALRPEARRWGETTTTAVDRLADGTPPAEAGVPDRPTDGAAMRAAPLGVWWAARDLDREAAFEAIRPVLAVTHRHPAALAAGWGQAVAVHTLLGWTPDAFDRAAFWERLVDATAWAEGRLDGDDRVSGRLEALADHLDAFPLNLGDACDGVGIRADEAWPFACAMVARRAHLLENTLLSGINVGGDADTTGAMMGAMLGALHGWSAFPDEWGEGLEAVGRLGEAAQAFAGAVRPRPS</sequence>
<comment type="caution">
    <text evidence="4">The sequence shown here is derived from an EMBL/GenBank/DDBJ whole genome shotgun (WGS) entry which is preliminary data.</text>
</comment>